<proteinExistence type="predicted"/>
<dbReference type="Pfam" id="PF01734">
    <property type="entry name" value="Patatin"/>
    <property type="match status" value="1"/>
</dbReference>
<dbReference type="Proteomes" id="UP000027456">
    <property type="component" value="Unassembled WGS sequence"/>
</dbReference>
<feature type="domain" description="PNPLA" evidence="3">
    <location>
        <begin position="1"/>
        <end position="200"/>
    </location>
</feature>
<dbReference type="PANTHER" id="PTHR46082:SF6">
    <property type="entry name" value="AAA+ ATPASE DOMAIN-CONTAINING PROTEIN-RELATED"/>
    <property type="match status" value="1"/>
</dbReference>
<dbReference type="InterPro" id="IPR053137">
    <property type="entry name" value="NLR-like"/>
</dbReference>
<dbReference type="PROSITE" id="PS51635">
    <property type="entry name" value="PNPLA"/>
    <property type="match status" value="1"/>
</dbReference>
<dbReference type="EMBL" id="AZST01001636">
    <property type="protein sequence ID" value="KEP45608.1"/>
    <property type="molecule type" value="Genomic_DNA"/>
</dbReference>
<feature type="short sequence motif" description="GXGXXG" evidence="2">
    <location>
        <begin position="5"/>
        <end position="10"/>
    </location>
</feature>
<dbReference type="InterPro" id="IPR002641">
    <property type="entry name" value="PNPLA_dom"/>
</dbReference>
<dbReference type="AlphaFoldDB" id="A0A074RLJ1"/>
<dbReference type="GO" id="GO:0046486">
    <property type="term" value="P:glycerolipid metabolic process"/>
    <property type="evidence" value="ECO:0007669"/>
    <property type="project" value="UniProtKB-ARBA"/>
</dbReference>
<dbReference type="Pfam" id="PF13374">
    <property type="entry name" value="TPR_10"/>
    <property type="match status" value="2"/>
</dbReference>
<evidence type="ECO:0000313" key="4">
    <source>
        <dbReference type="EMBL" id="KEP45608.1"/>
    </source>
</evidence>
<dbReference type="SUPFAM" id="SSF52151">
    <property type="entry name" value="FabD/lysophospholipase-like"/>
    <property type="match status" value="1"/>
</dbReference>
<dbReference type="Gene3D" id="3.40.50.300">
    <property type="entry name" value="P-loop containing nucleotide triphosphate hydrolases"/>
    <property type="match status" value="1"/>
</dbReference>
<dbReference type="SUPFAM" id="SSF48452">
    <property type="entry name" value="TPR-like"/>
    <property type="match status" value="4"/>
</dbReference>
<protein>
    <submittedName>
        <fullName evidence="4">Kinesin light chain</fullName>
    </submittedName>
</protein>
<name>A0A074RLJ1_9AGAM</name>
<keyword evidence="5" id="KW-1185">Reference proteome</keyword>
<dbReference type="Gene3D" id="3.40.1090.10">
    <property type="entry name" value="Cytosolic phospholipase A2 catalytic domain"/>
    <property type="match status" value="1"/>
</dbReference>
<dbReference type="InterPro" id="IPR027417">
    <property type="entry name" value="P-loop_NTPase"/>
</dbReference>
<comment type="caution">
    <text evidence="4">The sequence shown here is derived from an EMBL/GenBank/DDBJ whole genome shotgun (WGS) entry which is preliminary data.</text>
</comment>
<evidence type="ECO:0000259" key="3">
    <source>
        <dbReference type="PROSITE" id="PS51635"/>
    </source>
</evidence>
<dbReference type="HOGENOM" id="CLU_000288_125_6_1"/>
<dbReference type="SUPFAM" id="SSF52540">
    <property type="entry name" value="P-loop containing nucleoside triphosphate hydrolases"/>
    <property type="match status" value="1"/>
</dbReference>
<evidence type="ECO:0000256" key="1">
    <source>
        <dbReference type="ARBA" id="ARBA00023098"/>
    </source>
</evidence>
<reference evidence="4 5" key="1">
    <citation type="submission" date="2013-12" db="EMBL/GenBank/DDBJ databases">
        <authorList>
            <person name="Cubeta M."/>
            <person name="Pakala S."/>
            <person name="Fedorova N."/>
            <person name="Thomas E."/>
            <person name="Dean R."/>
            <person name="Jabaji S."/>
            <person name="Neate S."/>
            <person name="Toda T."/>
            <person name="Tavantzis S."/>
            <person name="Vilgalys R."/>
            <person name="Bharathan N."/>
            <person name="Pakala S."/>
            <person name="Losada L.S."/>
            <person name="Zafar N."/>
            <person name="Nierman W."/>
        </authorList>
    </citation>
    <scope>NUCLEOTIDE SEQUENCE [LARGE SCALE GENOMIC DNA]</scope>
    <source>
        <strain evidence="4 5">123E</strain>
    </source>
</reference>
<dbReference type="PANTHER" id="PTHR46082">
    <property type="entry name" value="ATP/GTP-BINDING PROTEIN-RELATED"/>
    <property type="match status" value="1"/>
</dbReference>
<dbReference type="OrthoDB" id="10260758at2759"/>
<evidence type="ECO:0000313" key="5">
    <source>
        <dbReference type="Proteomes" id="UP000027456"/>
    </source>
</evidence>
<sequence>MGKDGGGVRGISSLVLLQEAMGRMEGRGDRSKTPNPAEYFDVIAGSGTGGLSACMIGRLRMSVSKATEEYAKLMKSVFSDKKALRGSGTYKGTKLQQALQSMIEEATGNKNEMMRLSGADGCKTMVFAMSKHNMNAALPVIFRSYKATTNPGPSCTIWEALYATMAHPDLFKSIEIGDSAVRQSFVGGELGCGNPISHVLAEVKRIYPGRYVSCILSLGAGHARTIHIPNTIPSYLMPRTQDVIVMKDMATDNERVAEEMAARFQSTNEVYFRFNVDQGMQEMEAGDWERLEEVVAHTTAHLHKAEESQRLDLMIQVAMARQASVPTRHIDGEISNYMAGKPIVFNRCPAPTPVYTGRHDEAHQVVKCLLGGTCERRVCVIHGLGGVGKTQLALKSIELTRETWAQVVYIDASSREAIEQTLGDFASTKKIGHTYNDSLSWLESSRGPWLLVFDNADDPSTNIRNFIPGCNHGSVLITTRLANLALYAQGTGSTCHLSNMNKFDAQALFIKAARLEDHILSDQEMVAMEALLQDFGYLALAIVHAAAYIGYSLGITVAGYREIFLSQRRRMLEQYSKLLIKVDDYEKTVYTTWRMCYDLLQKDSQMMLWLLTFLHYDRISESIFKRAALNTHTFDDSVPPNDLEICACKHVKQYLSNFLDSNGLWDSLRFLNVMGDLASCSLIEFDRMNLVYNVHVLVQEWTSTVIPQSRALALECTTTLLSLSIDRKNDGESRNFRRELGLHVTSVLSKRDAKLGPGDGARFARIYDETGQWDRKELLELHILELEKQALGEYHPYTLSNMGNLASTYLRQGRLSEAESLQLQVRNTQQKILGEQHPDTLSSMNNLALIYLEQGRFQAAQSLFLQTMAGHSKVHGENHPDTLGIMHNLALTYRKRGQLTDAELLQVKLVDAHTQMLGAFHPDTLSSMSNLASTYISQGRFTEAETLQLRTRNAYKRLLGEEHPLTLMDANNLALAYCNQGRLPEAEKLQVQLLETHQKTFGARHPATLTSTHNLAATYLEQGRLQDAEDLQSRVVDLHKQTLGENHPDTLKYMNSLASTFLLQGRLKDAEQMQLASLTLCKQYLGEDHSTTLEHLGALATTYRKQGRLADAESSQQQIMATHSRTHGERHPLTLTSMSHLALTYFEQGRLEDAWSLQASVLRLRQQVLGDDHRDTLVAMNNLASTYSDLGRWQEAEQLSVRVVRISERTHGSQHTIT</sequence>
<gene>
    <name evidence="4" type="ORF">V565_255980</name>
</gene>
<dbReference type="STRING" id="1423351.A0A074RLJ1"/>
<dbReference type="InterPro" id="IPR016035">
    <property type="entry name" value="Acyl_Trfase/lysoPLipase"/>
</dbReference>
<dbReference type="InterPro" id="IPR011990">
    <property type="entry name" value="TPR-like_helical_dom_sf"/>
</dbReference>
<dbReference type="Pfam" id="PF13424">
    <property type="entry name" value="TPR_12"/>
    <property type="match status" value="4"/>
</dbReference>
<comment type="caution">
    <text evidence="2">Lacks conserved residue(s) required for the propagation of feature annotation.</text>
</comment>
<feature type="non-terminal residue" evidence="4">
    <location>
        <position position="1218"/>
    </location>
</feature>
<organism evidence="4 5">
    <name type="scientific">Rhizoctonia solani 123E</name>
    <dbReference type="NCBI Taxonomy" id="1423351"/>
    <lineage>
        <taxon>Eukaryota</taxon>
        <taxon>Fungi</taxon>
        <taxon>Dikarya</taxon>
        <taxon>Basidiomycota</taxon>
        <taxon>Agaricomycotina</taxon>
        <taxon>Agaricomycetes</taxon>
        <taxon>Cantharellales</taxon>
        <taxon>Ceratobasidiaceae</taxon>
        <taxon>Rhizoctonia</taxon>
    </lineage>
</organism>
<dbReference type="PRINTS" id="PR00381">
    <property type="entry name" value="KINESINLIGHT"/>
</dbReference>
<dbReference type="Gene3D" id="1.25.40.10">
    <property type="entry name" value="Tetratricopeptide repeat domain"/>
    <property type="match status" value="3"/>
</dbReference>
<evidence type="ECO:0000256" key="2">
    <source>
        <dbReference type="PROSITE-ProRule" id="PRU01161"/>
    </source>
</evidence>
<keyword evidence="1" id="KW-0443">Lipid metabolism</keyword>
<accession>A0A074RLJ1</accession>